<dbReference type="Pfam" id="PF01633">
    <property type="entry name" value="Choline_kinase"/>
    <property type="match status" value="1"/>
</dbReference>
<dbReference type="InterPro" id="IPR027417">
    <property type="entry name" value="P-loop_NTPase"/>
</dbReference>
<feature type="domain" description="CTP synthase N-terminal" evidence="16">
    <location>
        <begin position="9"/>
        <end position="269"/>
    </location>
</feature>
<keyword evidence="18" id="KW-1185">Reference proteome</keyword>
<keyword evidence="10" id="KW-0665">Pyrimidine biosynthesis</keyword>
<comment type="pathway">
    <text evidence="1">Pyrimidine metabolism; CTP biosynthesis via de novo pathway; CTP from UDP: step 2/2.</text>
</comment>
<dbReference type="Gene3D" id="3.90.1200.10">
    <property type="match status" value="1"/>
</dbReference>
<dbReference type="NCBIfam" id="TIGR00337">
    <property type="entry name" value="PyrG"/>
    <property type="match status" value="1"/>
</dbReference>
<dbReference type="GO" id="GO:0044210">
    <property type="term" value="P:'de novo' CTP biosynthetic process"/>
    <property type="evidence" value="ECO:0007669"/>
    <property type="project" value="UniProtKB-UniPathway"/>
</dbReference>
<comment type="similarity">
    <text evidence="2">Belongs to the CTP synthase family.</text>
</comment>
<dbReference type="SUPFAM" id="SSF52317">
    <property type="entry name" value="Class I glutamine amidotransferase-like"/>
    <property type="match status" value="1"/>
</dbReference>
<dbReference type="GO" id="GO:0046872">
    <property type="term" value="F:metal ion binding"/>
    <property type="evidence" value="ECO:0007669"/>
    <property type="project" value="UniProtKB-KW"/>
</dbReference>
<name>A0A0G7ZN91_9MOLU</name>
<evidence type="ECO:0000256" key="1">
    <source>
        <dbReference type="ARBA" id="ARBA00005171"/>
    </source>
</evidence>
<evidence type="ECO:0000256" key="8">
    <source>
        <dbReference type="ARBA" id="ARBA00022842"/>
    </source>
</evidence>
<keyword evidence="9" id="KW-0315">Glutamine amidotransferase</keyword>
<proteinExistence type="inferred from homology"/>
<evidence type="ECO:0000313" key="17">
    <source>
        <dbReference type="EMBL" id="CRX37116.1"/>
    </source>
</evidence>
<dbReference type="AlphaFoldDB" id="A0A0G7ZN91"/>
<dbReference type="Gene3D" id="3.40.50.880">
    <property type="match status" value="1"/>
</dbReference>
<comment type="catalytic activity">
    <reaction evidence="11">
        <text>UTP + L-glutamine + ATP + H2O = CTP + L-glutamate + ADP + phosphate + 2 H(+)</text>
        <dbReference type="Rhea" id="RHEA:26426"/>
        <dbReference type="ChEBI" id="CHEBI:15377"/>
        <dbReference type="ChEBI" id="CHEBI:15378"/>
        <dbReference type="ChEBI" id="CHEBI:29985"/>
        <dbReference type="ChEBI" id="CHEBI:30616"/>
        <dbReference type="ChEBI" id="CHEBI:37563"/>
        <dbReference type="ChEBI" id="CHEBI:43474"/>
        <dbReference type="ChEBI" id="CHEBI:46398"/>
        <dbReference type="ChEBI" id="CHEBI:58359"/>
        <dbReference type="ChEBI" id="CHEBI:456216"/>
        <dbReference type="EC" id="6.3.4.2"/>
    </reaction>
</comment>
<evidence type="ECO:0000256" key="4">
    <source>
        <dbReference type="ARBA" id="ARBA00022598"/>
    </source>
</evidence>
<reference evidence="18" key="1">
    <citation type="submission" date="2015-05" db="EMBL/GenBank/DDBJ databases">
        <authorList>
            <person name="Collingro A."/>
        </authorList>
    </citation>
    <scope>NUCLEOTIDE SEQUENCE [LARGE SCALE GENOMIC DNA]</scope>
    <source>
        <strain evidence="18">Ps</strain>
    </source>
</reference>
<dbReference type="GO" id="GO:0042802">
    <property type="term" value="F:identical protein binding"/>
    <property type="evidence" value="ECO:0007669"/>
    <property type="project" value="TreeGrafter"/>
</dbReference>
<dbReference type="GO" id="GO:0019856">
    <property type="term" value="P:pyrimidine nucleobase biosynthetic process"/>
    <property type="evidence" value="ECO:0007669"/>
    <property type="project" value="TreeGrafter"/>
</dbReference>
<organism evidence="17 18">
    <name type="scientific">Candidatus Hepatoplasma crinochetorum</name>
    <dbReference type="NCBI Taxonomy" id="295596"/>
    <lineage>
        <taxon>Bacteria</taxon>
        <taxon>Bacillati</taxon>
        <taxon>Mycoplasmatota</taxon>
        <taxon>Mollicutes</taxon>
        <taxon>Candidatus Hepatoplasmataceae</taxon>
        <taxon>Candidatus Hepatoplasma</taxon>
    </lineage>
</organism>
<keyword evidence="7" id="KW-0067">ATP-binding</keyword>
<evidence type="ECO:0000256" key="3">
    <source>
        <dbReference type="ARBA" id="ARBA00012291"/>
    </source>
</evidence>
<dbReference type="Gene3D" id="3.40.50.300">
    <property type="entry name" value="P-loop containing nucleotide triphosphate hydrolases"/>
    <property type="match status" value="1"/>
</dbReference>
<evidence type="ECO:0000256" key="2">
    <source>
        <dbReference type="ARBA" id="ARBA00007533"/>
    </source>
</evidence>
<evidence type="ECO:0000256" key="10">
    <source>
        <dbReference type="ARBA" id="ARBA00022975"/>
    </source>
</evidence>
<protein>
    <recommendedName>
        <fullName evidence="3">CTP synthase (glutamine hydrolyzing)</fullName>
        <ecNumber evidence="3">6.3.4.2</ecNumber>
    </recommendedName>
    <alternativeName>
        <fullName evidence="13">Cytidine 5'-triphosphate synthase</fullName>
    </alternativeName>
    <alternativeName>
        <fullName evidence="14">Cytidine triphosphate synthetase</fullName>
    </alternativeName>
    <alternativeName>
        <fullName evidence="12">UTP--ammonia ligase</fullName>
    </alternativeName>
</protein>
<keyword evidence="8" id="KW-0460">Magnesium</keyword>
<evidence type="ECO:0000256" key="9">
    <source>
        <dbReference type="ARBA" id="ARBA00022962"/>
    </source>
</evidence>
<dbReference type="InterPro" id="IPR017926">
    <property type="entry name" value="GATASE"/>
</dbReference>
<keyword evidence="5" id="KW-0479">Metal-binding</keyword>
<evidence type="ECO:0000256" key="14">
    <source>
        <dbReference type="ARBA" id="ARBA00083191"/>
    </source>
</evidence>
<dbReference type="GO" id="GO:0005829">
    <property type="term" value="C:cytosol"/>
    <property type="evidence" value="ECO:0007669"/>
    <property type="project" value="TreeGrafter"/>
</dbReference>
<dbReference type="InterPro" id="IPR017456">
    <property type="entry name" value="CTP_synthase_N"/>
</dbReference>
<evidence type="ECO:0000256" key="12">
    <source>
        <dbReference type="ARBA" id="ARBA00075170"/>
    </source>
</evidence>
<dbReference type="EMBL" id="CWGI01000001">
    <property type="protein sequence ID" value="CRX37116.1"/>
    <property type="molecule type" value="Genomic_DNA"/>
</dbReference>
<feature type="domain" description="Glutamine amidotransferase" evidence="15">
    <location>
        <begin position="306"/>
        <end position="524"/>
    </location>
</feature>
<dbReference type="InterPro" id="IPR011009">
    <property type="entry name" value="Kinase-like_dom_sf"/>
</dbReference>
<dbReference type="PANTHER" id="PTHR11550:SF0">
    <property type="entry name" value="CTP SYNTHASE-RELATED"/>
    <property type="match status" value="1"/>
</dbReference>
<dbReference type="SUPFAM" id="SSF52540">
    <property type="entry name" value="P-loop containing nucleoside triphosphate hydrolases"/>
    <property type="match status" value="1"/>
</dbReference>
<dbReference type="NCBIfam" id="NF003792">
    <property type="entry name" value="PRK05380.1"/>
    <property type="match status" value="1"/>
</dbReference>
<dbReference type="GO" id="GO:0005524">
    <property type="term" value="F:ATP binding"/>
    <property type="evidence" value="ECO:0007669"/>
    <property type="project" value="UniProtKB-KW"/>
</dbReference>
<dbReference type="UniPathway" id="UPA00159">
    <property type="reaction ID" value="UER00277"/>
</dbReference>
<evidence type="ECO:0000259" key="15">
    <source>
        <dbReference type="Pfam" id="PF00117"/>
    </source>
</evidence>
<keyword evidence="4" id="KW-0436">Ligase</keyword>
<dbReference type="InterPro" id="IPR004468">
    <property type="entry name" value="CTP_synthase"/>
</dbReference>
<dbReference type="Proteomes" id="UP000242141">
    <property type="component" value="Unassembled WGS sequence"/>
</dbReference>
<evidence type="ECO:0000256" key="5">
    <source>
        <dbReference type="ARBA" id="ARBA00022723"/>
    </source>
</evidence>
<evidence type="ECO:0000256" key="6">
    <source>
        <dbReference type="ARBA" id="ARBA00022741"/>
    </source>
</evidence>
<evidence type="ECO:0000256" key="7">
    <source>
        <dbReference type="ARBA" id="ARBA00022840"/>
    </source>
</evidence>
<dbReference type="Pfam" id="PF06418">
    <property type="entry name" value="CTP_synth_N"/>
    <property type="match status" value="1"/>
</dbReference>
<evidence type="ECO:0000256" key="11">
    <source>
        <dbReference type="ARBA" id="ARBA00047781"/>
    </source>
</evidence>
<sequence length="786" mass="91833">MNHKKINGKIIFITGGVLSSLGKGIFSASIASIFKERGLKINMMKFDPYLNVDPGTISPIEHGEVFVTKDGGETDLDIGHYERFINQNFTKNSSISSGKIYSNLIEDERKGKYLGKTVQIIPNVIDKIIEIILKNLQGYDLLIVEIGGTVGDIESIPYFETIRQLQFQRENVINIHIGFIPYLSVNKEYKSKPFQHSIKQLHSLGVFPNFLVTRSEEKIPTIIIDKISANCSVHRDYIFELENVDNVYQIPQKLVDEKIDQKIAQILNLNLKYDQIKNYQLINKLILSKKIGKIKIAIIGKYHNLKDSYLSIIETLKIITLYKKLDLDLLILDSKDINLNELKDLDGIIISGGFGIDGTEGKLKVIKYARENNIPFLGICYGMQLAILEFARNVLKLDLYHQEINSEKEGKFIIHLLENQNLNNLGGTMRLGEYNCKIFDNTLAKKIYKKELIKQRHRHRYEFNNFYKEKLEKEGLIFSGINPENNLFEIIEYPKNDFFLAVQFHPEFNTTLYKLDNLFSSFIDASYKHEEKEELIKKDKNWIKDKIGLSNNVYYKDDIICKFFKNNDFTKVYGNQEIDLLKELNLFKDLETGKNYFCVERINHKIFNTEKVSEKIIINCAIEINRLHNIKINKNTNLKTPNFYDTWNFLNKQNKVFKYPNEESILREALNILNQDLVYANNDIVDGNILILKNNKIKIIDYEYGGINSKYFDLASFVVKRKLTKEQEEIFLNTYINLSKNFDYQKFVILRIFTAYFWAKWARYKYQESNQKIYSEIADWLVLRGK</sequence>
<evidence type="ECO:0000313" key="18">
    <source>
        <dbReference type="Proteomes" id="UP000242141"/>
    </source>
</evidence>
<dbReference type="InterPro" id="IPR029062">
    <property type="entry name" value="Class_I_gatase-like"/>
</dbReference>
<evidence type="ECO:0000256" key="13">
    <source>
        <dbReference type="ARBA" id="ARBA00079941"/>
    </source>
</evidence>
<evidence type="ECO:0000259" key="16">
    <source>
        <dbReference type="Pfam" id="PF06418"/>
    </source>
</evidence>
<dbReference type="SUPFAM" id="SSF56112">
    <property type="entry name" value="Protein kinase-like (PK-like)"/>
    <property type="match status" value="1"/>
</dbReference>
<dbReference type="EC" id="6.3.4.2" evidence="3"/>
<dbReference type="GO" id="GO:0003883">
    <property type="term" value="F:CTP synthase activity"/>
    <property type="evidence" value="ECO:0007669"/>
    <property type="project" value="UniProtKB-EC"/>
</dbReference>
<dbReference type="PROSITE" id="PS51273">
    <property type="entry name" value="GATASE_TYPE_1"/>
    <property type="match status" value="1"/>
</dbReference>
<dbReference type="FunFam" id="3.40.50.300:FF:000009">
    <property type="entry name" value="CTP synthase"/>
    <property type="match status" value="1"/>
</dbReference>
<keyword evidence="6" id="KW-0547">Nucleotide-binding</keyword>
<gene>
    <name evidence="17" type="ORF">HEPPS_03350</name>
</gene>
<accession>A0A0G7ZN91</accession>
<dbReference type="PANTHER" id="PTHR11550">
    <property type="entry name" value="CTP SYNTHASE"/>
    <property type="match status" value="1"/>
</dbReference>
<dbReference type="Pfam" id="PF00117">
    <property type="entry name" value="GATase"/>
    <property type="match status" value="1"/>
</dbReference>